<dbReference type="Pfam" id="PF07557">
    <property type="entry name" value="Shugoshin_C"/>
    <property type="match status" value="1"/>
</dbReference>
<dbReference type="EMBL" id="JBBPBM010000001">
    <property type="protein sequence ID" value="KAK8601445.1"/>
    <property type="molecule type" value="Genomic_DNA"/>
</dbReference>
<feature type="compositionally biased region" description="Polar residues" evidence="3">
    <location>
        <begin position="116"/>
        <end position="133"/>
    </location>
</feature>
<feature type="compositionally biased region" description="Basic and acidic residues" evidence="3">
    <location>
        <begin position="79"/>
        <end position="90"/>
    </location>
</feature>
<feature type="region of interest" description="Disordered" evidence="3">
    <location>
        <begin position="1"/>
        <end position="48"/>
    </location>
</feature>
<gene>
    <name evidence="5" type="ORF">V6N12_051278</name>
</gene>
<dbReference type="PANTHER" id="PTHR34373:SF8">
    <property type="entry name" value="SHUGOSHIN"/>
    <property type="match status" value="1"/>
</dbReference>
<dbReference type="InterPro" id="IPR044693">
    <property type="entry name" value="SGO_plant"/>
</dbReference>
<feature type="domain" description="Shugoshin C-terminal" evidence="4">
    <location>
        <begin position="177"/>
        <end position="201"/>
    </location>
</feature>
<comment type="caution">
    <text evidence="5">The sequence shown here is derived from an EMBL/GenBank/DDBJ whole genome shotgun (WGS) entry which is preliminary data.</text>
</comment>
<evidence type="ECO:0000259" key="4">
    <source>
        <dbReference type="Pfam" id="PF07557"/>
    </source>
</evidence>
<dbReference type="InterPro" id="IPR011515">
    <property type="entry name" value="Shugoshin_C"/>
</dbReference>
<keyword evidence="2" id="KW-0159">Chromosome partition</keyword>
<sequence length="203" mass="22655">MGSEKMAKRSSSGNMVRKRLSDITNSQPQPKPPSQLEDPQEIYPVAEEDSINQLIMELNLGEKRVKALQHELECKDSLLKAQNQEKKGKVEMSSQNNSHGGQQGADEEDKHGAGNRTPNARSQSMGPSTTSQRGKIENKRRCLRRQSARENLFELDDIGFADTPLVSSSSSSITSMGRPLRKAAEKVQSYKEFPLNVKMRRAD</sequence>
<comment type="similarity">
    <text evidence="1">Belongs to the shugoshin family.</text>
</comment>
<feature type="region of interest" description="Disordered" evidence="3">
    <location>
        <begin position="79"/>
        <end position="143"/>
    </location>
</feature>
<evidence type="ECO:0000313" key="5">
    <source>
        <dbReference type="EMBL" id="KAK8601445.1"/>
    </source>
</evidence>
<name>A0ABR2GFC7_9ROSI</name>
<protein>
    <recommendedName>
        <fullName evidence="4">Shugoshin C-terminal domain-containing protein</fullName>
    </recommendedName>
</protein>
<evidence type="ECO:0000256" key="2">
    <source>
        <dbReference type="ARBA" id="ARBA00022829"/>
    </source>
</evidence>
<evidence type="ECO:0000256" key="3">
    <source>
        <dbReference type="SAM" id="MobiDB-lite"/>
    </source>
</evidence>
<organism evidence="5 6">
    <name type="scientific">Hibiscus sabdariffa</name>
    <name type="common">roselle</name>
    <dbReference type="NCBI Taxonomy" id="183260"/>
    <lineage>
        <taxon>Eukaryota</taxon>
        <taxon>Viridiplantae</taxon>
        <taxon>Streptophyta</taxon>
        <taxon>Embryophyta</taxon>
        <taxon>Tracheophyta</taxon>
        <taxon>Spermatophyta</taxon>
        <taxon>Magnoliopsida</taxon>
        <taxon>eudicotyledons</taxon>
        <taxon>Gunneridae</taxon>
        <taxon>Pentapetalae</taxon>
        <taxon>rosids</taxon>
        <taxon>malvids</taxon>
        <taxon>Malvales</taxon>
        <taxon>Malvaceae</taxon>
        <taxon>Malvoideae</taxon>
        <taxon>Hibiscus</taxon>
    </lineage>
</organism>
<keyword evidence="6" id="KW-1185">Reference proteome</keyword>
<dbReference type="PANTHER" id="PTHR34373">
    <property type="entry name" value="SHUGOSHIN 2"/>
    <property type="match status" value="1"/>
</dbReference>
<evidence type="ECO:0000256" key="1">
    <source>
        <dbReference type="ARBA" id="ARBA00010845"/>
    </source>
</evidence>
<evidence type="ECO:0000313" key="6">
    <source>
        <dbReference type="Proteomes" id="UP001472677"/>
    </source>
</evidence>
<reference evidence="5 6" key="1">
    <citation type="journal article" date="2024" name="G3 (Bethesda)">
        <title>Genome assembly of Hibiscus sabdariffa L. provides insights into metabolisms of medicinal natural products.</title>
        <authorList>
            <person name="Kim T."/>
        </authorList>
    </citation>
    <scope>NUCLEOTIDE SEQUENCE [LARGE SCALE GENOMIC DNA]</scope>
    <source>
        <strain evidence="5">TK-2024</strain>
        <tissue evidence="5">Old leaves</tissue>
    </source>
</reference>
<accession>A0ABR2GFC7</accession>
<proteinExistence type="inferred from homology"/>
<dbReference type="Proteomes" id="UP001472677">
    <property type="component" value="Unassembled WGS sequence"/>
</dbReference>